<dbReference type="Gene3D" id="3.30.230.70">
    <property type="entry name" value="GHMP Kinase, N-terminal domain"/>
    <property type="match status" value="1"/>
</dbReference>
<evidence type="ECO:0000313" key="3">
    <source>
        <dbReference type="Proteomes" id="UP000078597"/>
    </source>
</evidence>
<feature type="compositionally biased region" description="Basic residues" evidence="1">
    <location>
        <begin position="1"/>
        <end position="14"/>
    </location>
</feature>
<organism evidence="2 3">
    <name type="scientific">Plasmodium malariae</name>
    <dbReference type="NCBI Taxonomy" id="5858"/>
    <lineage>
        <taxon>Eukaryota</taxon>
        <taxon>Sar</taxon>
        <taxon>Alveolata</taxon>
        <taxon>Apicomplexa</taxon>
        <taxon>Aconoidasida</taxon>
        <taxon>Haemosporida</taxon>
        <taxon>Plasmodiidae</taxon>
        <taxon>Plasmodium</taxon>
        <taxon>Plasmodium (Plasmodium)</taxon>
    </lineage>
</organism>
<proteinExistence type="predicted"/>
<dbReference type="Proteomes" id="UP000078597">
    <property type="component" value="Unassembled WGS sequence"/>
</dbReference>
<evidence type="ECO:0000256" key="1">
    <source>
        <dbReference type="SAM" id="MobiDB-lite"/>
    </source>
</evidence>
<dbReference type="EMBL" id="FLQW01004431">
    <property type="protein sequence ID" value="SBS96870.1"/>
    <property type="molecule type" value="Genomic_DNA"/>
</dbReference>
<feature type="region of interest" description="Disordered" evidence="1">
    <location>
        <begin position="1"/>
        <end position="30"/>
    </location>
</feature>
<sequence length="447" mass="51845">MKKKKNQKIWKKQIGKNGKNKSEKMEKTNRKKWKKQIGKNMLFDPNLALLQINSNALACGEVYLLLSGSEELGNIHTYLAEGTAEYIGSRKEKPFEKPLLEPTRERILYTMLIEKRIDNRNFDFVLPVHVDIDEINEYNKTCKYISGNINPEVYSKNTNNTISTIIGGEQNYDLVESSKKILLGNGMSSIVTSTLIGPVPNNLMFSKGVESVQFNIRIKNIQGCRNEREKMFEELITKMFEQILDNSLYKFQLFNIRIQILCECTFILSSIINSVMLNFIHNNISLNYVIAAVNIGIVDQAKYKAYIEERRSLSIHILDQVSSEREVVHKWKEDDVRNEWEAAYELHKHKLFYEQRDGRYIPQIIVDPLNSEIDLYCSSAFCFIIAPEFHKVISNILIKQYLGISRGLFNLSKSYACQASKLLHENIRKNFTAHLKKIETSLHSNYF</sequence>
<dbReference type="VEuPathDB" id="PlasmoDB:PmUG01_03022300"/>
<evidence type="ECO:0000313" key="2">
    <source>
        <dbReference type="EMBL" id="SBS96870.1"/>
    </source>
</evidence>
<gene>
    <name evidence="2" type="ORF">PMALA_057700</name>
</gene>
<dbReference type="AlphaFoldDB" id="A0A1A8WYB2"/>
<dbReference type="InterPro" id="IPR027408">
    <property type="entry name" value="PNPase/RNase_PH_dom_sf"/>
</dbReference>
<accession>A0A1A8WYB2</accession>
<reference evidence="3" key="1">
    <citation type="submission" date="2016-05" db="EMBL/GenBank/DDBJ databases">
        <authorList>
            <person name="Naeem Raeece"/>
        </authorList>
    </citation>
    <scope>NUCLEOTIDE SEQUENCE [LARGE SCALE GENOMIC DNA]</scope>
</reference>
<protein>
    <submittedName>
        <fullName evidence="2">Uncharacterized protein</fullName>
    </submittedName>
</protein>
<name>A0A1A8WYB2_PLAMA</name>